<dbReference type="OrthoDB" id="8943530at2759"/>
<sequence>MAFPRTSSVVLWFSLILFVYWTTSAAQSHDPSPANLPALRRLKRALDATTKERVQSGFQVGMDFLTTVVQVTNVQQPKRLESVLKGLANLASLAPGIGSLVCSIVNVVLAIIPQENSIEELRNGFSEVNRRLDSLAFQIADLTTDVEWSNFASVYSQDETRILNAWMRLDELQQNLRLVTSEEEKLKLAEIFANFYENSGTEGSVANIYHYLTVSGTSLSRNINNLLKDKFKCSISEIGRYNLYLSSLLWKGMVLNQLYWKLIGFSSSGQQDKHNRMFKNVFKAQNDALQFCLDNFEQYLVKDVEEVSKRFTKDQTQDIADMVQKTLDEKHFWYKWAVVVYEKNNEDNYKLVDMRRVPVGDVVVAVGYTHKETNTYEDEVKSAAPKCLDNVQCSDLKEKSQDCSFLVFTGTLISQDEGHVVPEAVSSDFTDNARVLHYFYGEAPVMSPPPDFNQVECTLDGYQYTVNVYLSRRLPVCSSPDTCVNAGVCRRLMDSNEHLCDCPDGYYGNSCEISTDSYQNVDIGSLVPDVTTLNTKLDQIQDKLDQVLDTRLKQLDQVLDFRLTQIEDKLDRIRWTRPAHQGKPEHT</sequence>
<dbReference type="PANTHER" id="PTHR40472">
    <property type="entry name" value="RICIN B-TYPE LECTIN DOMAIN-CONTAINING PROTEIN"/>
    <property type="match status" value="1"/>
</dbReference>
<reference evidence="4" key="2">
    <citation type="submission" date="2025-08" db="UniProtKB">
        <authorList>
            <consortium name="Ensembl"/>
        </authorList>
    </citation>
    <scope>IDENTIFICATION</scope>
</reference>
<dbReference type="Ensembl" id="ENSSORT00005000539.1">
    <property type="protein sequence ID" value="ENSSORP00005000514.1"/>
    <property type="gene ID" value="ENSSORG00005000352.1"/>
</dbReference>
<dbReference type="InterPro" id="IPR000742">
    <property type="entry name" value="EGF"/>
</dbReference>
<dbReference type="PANTHER" id="PTHR40472:SF6">
    <property type="entry name" value="RICIN B-TYPE LECTIN DOMAIN-CONTAINING PROTEIN"/>
    <property type="match status" value="1"/>
</dbReference>
<keyword evidence="2" id="KW-0732">Signal</keyword>
<dbReference type="InterPro" id="IPR039051">
    <property type="entry name" value="SE-CTX-like"/>
</dbReference>
<keyword evidence="1" id="KW-0245">EGF-like domain</keyword>
<proteinExistence type="predicted"/>
<dbReference type="SMART" id="SM00181">
    <property type="entry name" value="EGF"/>
    <property type="match status" value="1"/>
</dbReference>
<evidence type="ECO:0000256" key="2">
    <source>
        <dbReference type="SAM" id="SignalP"/>
    </source>
</evidence>
<dbReference type="PROSITE" id="PS00022">
    <property type="entry name" value="EGF_1"/>
    <property type="match status" value="1"/>
</dbReference>
<feature type="domain" description="EGF-like" evidence="3">
    <location>
        <begin position="473"/>
        <end position="512"/>
    </location>
</feature>
<feature type="disulfide bond" evidence="1">
    <location>
        <begin position="483"/>
        <end position="500"/>
    </location>
</feature>
<organism evidence="4 5">
    <name type="scientific">Sphaeramia orbicularis</name>
    <name type="common">orbiculate cardinalfish</name>
    <dbReference type="NCBI Taxonomy" id="375764"/>
    <lineage>
        <taxon>Eukaryota</taxon>
        <taxon>Metazoa</taxon>
        <taxon>Chordata</taxon>
        <taxon>Craniata</taxon>
        <taxon>Vertebrata</taxon>
        <taxon>Euteleostomi</taxon>
        <taxon>Actinopterygii</taxon>
        <taxon>Neopterygii</taxon>
        <taxon>Teleostei</taxon>
        <taxon>Neoteleostei</taxon>
        <taxon>Acanthomorphata</taxon>
        <taxon>Gobiaria</taxon>
        <taxon>Kurtiformes</taxon>
        <taxon>Apogonoidei</taxon>
        <taxon>Apogonidae</taxon>
        <taxon>Apogoninae</taxon>
        <taxon>Sphaeramia</taxon>
    </lineage>
</organism>
<reference evidence="4" key="1">
    <citation type="submission" date="2019-06" db="EMBL/GenBank/DDBJ databases">
        <authorList>
            <consortium name="Wellcome Sanger Institute Data Sharing"/>
        </authorList>
    </citation>
    <scope>NUCLEOTIDE SEQUENCE [LARGE SCALE GENOMIC DNA]</scope>
</reference>
<name>A0A672Y9J7_9TELE</name>
<dbReference type="CDD" id="cd00054">
    <property type="entry name" value="EGF_CA"/>
    <property type="match status" value="1"/>
</dbReference>
<dbReference type="AlphaFoldDB" id="A0A672Y9J7"/>
<evidence type="ECO:0000313" key="4">
    <source>
        <dbReference type="Ensembl" id="ENSSORP00005000514.1"/>
    </source>
</evidence>
<dbReference type="PROSITE" id="PS50026">
    <property type="entry name" value="EGF_3"/>
    <property type="match status" value="1"/>
</dbReference>
<reference evidence="4" key="3">
    <citation type="submission" date="2025-09" db="UniProtKB">
        <authorList>
            <consortium name="Ensembl"/>
        </authorList>
    </citation>
    <scope>IDENTIFICATION</scope>
</reference>
<feature type="disulfide bond" evidence="1">
    <location>
        <begin position="502"/>
        <end position="511"/>
    </location>
</feature>
<evidence type="ECO:0000313" key="5">
    <source>
        <dbReference type="Proteomes" id="UP000472271"/>
    </source>
</evidence>
<evidence type="ECO:0000256" key="1">
    <source>
        <dbReference type="PROSITE-ProRule" id="PRU00076"/>
    </source>
</evidence>
<dbReference type="InParanoid" id="A0A672Y9J7"/>
<keyword evidence="5" id="KW-1185">Reference proteome</keyword>
<feature type="signal peptide" evidence="2">
    <location>
        <begin position="1"/>
        <end position="26"/>
    </location>
</feature>
<evidence type="ECO:0000259" key="3">
    <source>
        <dbReference type="PROSITE" id="PS50026"/>
    </source>
</evidence>
<keyword evidence="1" id="KW-1015">Disulfide bond</keyword>
<dbReference type="Proteomes" id="UP000472271">
    <property type="component" value="Chromosome 8"/>
</dbReference>
<dbReference type="PROSITE" id="PS01186">
    <property type="entry name" value="EGF_2"/>
    <property type="match status" value="1"/>
</dbReference>
<dbReference type="Gene3D" id="2.10.25.10">
    <property type="entry name" value="Laminin"/>
    <property type="match status" value="1"/>
</dbReference>
<comment type="caution">
    <text evidence="1">Lacks conserved residue(s) required for the propagation of feature annotation.</text>
</comment>
<accession>A0A672Y9J7</accession>
<dbReference type="SUPFAM" id="SSF57196">
    <property type="entry name" value="EGF/Laminin"/>
    <property type="match status" value="1"/>
</dbReference>
<feature type="chain" id="PRO_5025685466" evidence="2">
    <location>
        <begin position="27"/>
        <end position="587"/>
    </location>
</feature>
<gene>
    <name evidence="4" type="primary">LOC115423518</name>
</gene>
<protein>
    <submittedName>
        <fullName evidence="4">Uncharacterized LOC115423517</fullName>
    </submittedName>
</protein>